<keyword evidence="1" id="KW-0732">Signal</keyword>
<feature type="signal peptide" evidence="1">
    <location>
        <begin position="1"/>
        <end position="18"/>
    </location>
</feature>
<dbReference type="InterPro" id="IPR013078">
    <property type="entry name" value="His_Pase_superF_clade-1"/>
</dbReference>
<comment type="caution">
    <text evidence="2">The sequence shown here is derived from an EMBL/GenBank/DDBJ whole genome shotgun (WGS) entry which is preliminary data.</text>
</comment>
<dbReference type="RefSeq" id="WP_377333290.1">
    <property type="nucleotide sequence ID" value="NZ_JBHSGB010000006.1"/>
</dbReference>
<dbReference type="CDD" id="cd07040">
    <property type="entry name" value="HP"/>
    <property type="match status" value="1"/>
</dbReference>
<sequence length="166" mass="18250">MKKIAVFLTMATCFQLQAWPQQIVVVRHAEKQSGSQDPALSVCGQQQALAMAALVPAPVLQVWHSGLNRTRETAERMASKWPEAQSQSYPAADFSSLLKALAATSQNSLVVGHSNTVPALLAQLSRQAAPELTEQDYGQVFVLERQQDSYHWQLLSITPPQGCQKH</sequence>
<dbReference type="Gene3D" id="3.40.50.1240">
    <property type="entry name" value="Phosphoglycerate mutase-like"/>
    <property type="match status" value="1"/>
</dbReference>
<evidence type="ECO:0000256" key="1">
    <source>
        <dbReference type="SAM" id="SignalP"/>
    </source>
</evidence>
<dbReference type="Proteomes" id="UP001595962">
    <property type="component" value="Unassembled WGS sequence"/>
</dbReference>
<dbReference type="SMART" id="SM00855">
    <property type="entry name" value="PGAM"/>
    <property type="match status" value="1"/>
</dbReference>
<dbReference type="Pfam" id="PF00300">
    <property type="entry name" value="His_Phos_1"/>
    <property type="match status" value="1"/>
</dbReference>
<proteinExistence type="predicted"/>
<organism evidence="2 3">
    <name type="scientific">Rheinheimera marina</name>
    <dbReference type="NCBI Taxonomy" id="1774958"/>
    <lineage>
        <taxon>Bacteria</taxon>
        <taxon>Pseudomonadati</taxon>
        <taxon>Pseudomonadota</taxon>
        <taxon>Gammaproteobacteria</taxon>
        <taxon>Chromatiales</taxon>
        <taxon>Chromatiaceae</taxon>
        <taxon>Rheinheimera</taxon>
    </lineage>
</organism>
<accession>A0ABV9JLA2</accession>
<keyword evidence="3" id="KW-1185">Reference proteome</keyword>
<evidence type="ECO:0000313" key="2">
    <source>
        <dbReference type="EMBL" id="MFC4655035.1"/>
    </source>
</evidence>
<feature type="chain" id="PRO_5045692094" evidence="1">
    <location>
        <begin position="19"/>
        <end position="166"/>
    </location>
</feature>
<dbReference type="InterPro" id="IPR029033">
    <property type="entry name" value="His_PPase_superfam"/>
</dbReference>
<reference evidence="3" key="1">
    <citation type="journal article" date="2019" name="Int. J. Syst. Evol. Microbiol.">
        <title>The Global Catalogue of Microorganisms (GCM) 10K type strain sequencing project: providing services to taxonomists for standard genome sequencing and annotation.</title>
        <authorList>
            <consortium name="The Broad Institute Genomics Platform"/>
            <consortium name="The Broad Institute Genome Sequencing Center for Infectious Disease"/>
            <person name="Wu L."/>
            <person name="Ma J."/>
        </authorList>
    </citation>
    <scope>NUCLEOTIDE SEQUENCE [LARGE SCALE GENOMIC DNA]</scope>
    <source>
        <strain evidence="3">DT28</strain>
    </source>
</reference>
<dbReference type="EMBL" id="JBHSGB010000006">
    <property type="protein sequence ID" value="MFC4655035.1"/>
    <property type="molecule type" value="Genomic_DNA"/>
</dbReference>
<gene>
    <name evidence="2" type="ORF">ACFO3I_08415</name>
</gene>
<name>A0ABV9JLA2_9GAMM</name>
<dbReference type="SUPFAM" id="SSF53254">
    <property type="entry name" value="Phosphoglycerate mutase-like"/>
    <property type="match status" value="1"/>
</dbReference>
<evidence type="ECO:0000313" key="3">
    <source>
        <dbReference type="Proteomes" id="UP001595962"/>
    </source>
</evidence>
<protein>
    <submittedName>
        <fullName evidence="2">SixA phosphatase family protein</fullName>
    </submittedName>
</protein>